<organism evidence="1 2">
    <name type="scientific">Leptospira brenneri</name>
    <dbReference type="NCBI Taxonomy" id="2023182"/>
    <lineage>
        <taxon>Bacteria</taxon>
        <taxon>Pseudomonadati</taxon>
        <taxon>Spirochaetota</taxon>
        <taxon>Spirochaetia</taxon>
        <taxon>Leptospirales</taxon>
        <taxon>Leptospiraceae</taxon>
        <taxon>Leptospira</taxon>
    </lineage>
</organism>
<name>A0A5F1Z5E7_9LEPT</name>
<sequence length="291" mass="31781">MLEKMKIFPVVLFVLCHCTNLYSPMGIKGKDAKKQLEEVRSNLSLVSNFGSFSLLLTPSSSALNSYTCSTENTAVSGFVTPTTGSNFDFPSLTSYVDLSVTAAGTYYFRSNVSSSNQIISGKILKTKDTSTSASCFYSTSSVCGNTDLSGVSYNSSISTMMSVSAGSCFAIRCTSPAYIRLKQYNLEMSGMFGIDTFLTVTYGPFIFESIAQIGEETYYTKESFEKCKREIVNYAAIEIQNNKFLTSLMTEASNCHKPTSQIQESMATASRLTTLMQADVCNLEPVNLIGF</sequence>
<reference evidence="1" key="1">
    <citation type="journal article" date="2019" name="PLoS Negl. Trop. Dis.">
        <title>Revisiting the worldwide diversity of Leptospira species in the environment.</title>
        <authorList>
            <person name="Vincent A.T."/>
            <person name="Schiettekatte O."/>
            <person name="Bourhy P."/>
            <person name="Veyrier F.J."/>
            <person name="Picardeau M."/>
        </authorList>
    </citation>
    <scope>NUCLEOTIDE SEQUENCE [LARGE SCALE GENOMIC DNA]</scope>
    <source>
        <strain evidence="1">201800277</strain>
    </source>
</reference>
<proteinExistence type="predicted"/>
<dbReference type="RefSeq" id="WP_135677304.1">
    <property type="nucleotide sequence ID" value="NZ_RQFP01000014.1"/>
</dbReference>
<gene>
    <name evidence="1" type="ORF">EHQ30_18165</name>
</gene>
<dbReference type="OrthoDB" id="328199at2"/>
<dbReference type="EMBL" id="RQFP01000014">
    <property type="protein sequence ID" value="TGK92104.1"/>
    <property type="molecule type" value="Genomic_DNA"/>
</dbReference>
<protein>
    <submittedName>
        <fullName evidence="1">Uncharacterized protein</fullName>
    </submittedName>
</protein>
<dbReference type="Proteomes" id="UP000297891">
    <property type="component" value="Unassembled WGS sequence"/>
</dbReference>
<evidence type="ECO:0000313" key="2">
    <source>
        <dbReference type="Proteomes" id="UP000297891"/>
    </source>
</evidence>
<dbReference type="AlphaFoldDB" id="A0A5F1Z5E7"/>
<keyword evidence="2" id="KW-1185">Reference proteome</keyword>
<evidence type="ECO:0000313" key="1">
    <source>
        <dbReference type="EMBL" id="TGK92104.1"/>
    </source>
</evidence>
<comment type="caution">
    <text evidence="1">The sequence shown here is derived from an EMBL/GenBank/DDBJ whole genome shotgun (WGS) entry which is preliminary data.</text>
</comment>
<accession>A0A5F1Z5E7</accession>